<dbReference type="PATRIC" id="fig|1423783.4.peg.120"/>
<dbReference type="InterPro" id="IPR007210">
    <property type="entry name" value="ABC_Gly_betaine_transp_sub-bd"/>
</dbReference>
<keyword evidence="3" id="KW-1003">Cell membrane</keyword>
<evidence type="ECO:0000313" key="7">
    <source>
        <dbReference type="EMBL" id="KRL86919.1"/>
    </source>
</evidence>
<sequence length="302" mass="33775">MHLKQRKWWWALAALTVMLVPVLAGCSTQLAEYKPNEAVGPQVDYTITGIDAGAGEMATTQKAIKRYDLNKWQLQTSSSSAMTSTLGKAIKNRQPIVVTGWQPHWMFTKYKLKFLKDPKGVYGKAENIHTVVRKGLKHDKPEAYTVLDRFHWTKEEMSTVMLAVNKGADPKQAANKWIKAHQQQVNQWTAGVKHVNGDAIKLTYVAWDSEIASTNVVAEVLRSVGYKVTLQSMEMQPMWASIATKAADAQVCAWLPNTSGVYYKKYQGQFVDLGVNLRGAKVGLAVPTYMTKVNSIEDLNKK</sequence>
<dbReference type="GO" id="GO:0015226">
    <property type="term" value="F:carnitine transmembrane transporter activity"/>
    <property type="evidence" value="ECO:0007669"/>
    <property type="project" value="TreeGrafter"/>
</dbReference>
<dbReference type="GO" id="GO:0043190">
    <property type="term" value="C:ATP-binding cassette (ABC) transporter complex"/>
    <property type="evidence" value="ECO:0007669"/>
    <property type="project" value="InterPro"/>
</dbReference>
<feature type="chain" id="PRO_5038806429" evidence="5">
    <location>
        <begin position="25"/>
        <end position="302"/>
    </location>
</feature>
<dbReference type="Gene3D" id="3.40.190.100">
    <property type="entry name" value="Glycine betaine-binding periplasmic protein, domain 2"/>
    <property type="match status" value="1"/>
</dbReference>
<evidence type="ECO:0000256" key="1">
    <source>
        <dbReference type="ARBA" id="ARBA00004236"/>
    </source>
</evidence>
<dbReference type="Proteomes" id="UP000051922">
    <property type="component" value="Unassembled WGS sequence"/>
</dbReference>
<evidence type="ECO:0000256" key="2">
    <source>
        <dbReference type="ARBA" id="ARBA00022448"/>
    </source>
</evidence>
<dbReference type="PROSITE" id="PS51257">
    <property type="entry name" value="PROKAR_LIPOPROTEIN"/>
    <property type="match status" value="1"/>
</dbReference>
<dbReference type="GO" id="GO:0005275">
    <property type="term" value="F:amine transmembrane transporter activity"/>
    <property type="evidence" value="ECO:0007669"/>
    <property type="project" value="TreeGrafter"/>
</dbReference>
<dbReference type="AlphaFoldDB" id="A0A0R1U0Q4"/>
<keyword evidence="4" id="KW-0472">Membrane</keyword>
<name>A0A0R1U0Q4_9LACO</name>
<dbReference type="GO" id="GO:0015871">
    <property type="term" value="P:choline transport"/>
    <property type="evidence" value="ECO:0007669"/>
    <property type="project" value="TreeGrafter"/>
</dbReference>
<comment type="caution">
    <text evidence="7">The sequence shown here is derived from an EMBL/GenBank/DDBJ whole genome shotgun (WGS) entry which is preliminary data.</text>
</comment>
<dbReference type="PANTHER" id="PTHR47737">
    <property type="entry name" value="GLYCINE BETAINE/PROLINE BETAINE TRANSPORT SYSTEM PERMEASE PROTEIN PROW"/>
    <property type="match status" value="1"/>
</dbReference>
<dbReference type="GO" id="GO:0031460">
    <property type="term" value="P:glycine betaine transport"/>
    <property type="evidence" value="ECO:0007669"/>
    <property type="project" value="TreeGrafter"/>
</dbReference>
<evidence type="ECO:0000256" key="3">
    <source>
        <dbReference type="ARBA" id="ARBA00022475"/>
    </source>
</evidence>
<dbReference type="PANTHER" id="PTHR47737:SF1">
    <property type="entry name" value="GLYCINE BETAINE_PROLINE BETAINE TRANSPORT SYSTEM PERMEASE PROTEIN PROW"/>
    <property type="match status" value="1"/>
</dbReference>
<protein>
    <submittedName>
        <fullName evidence="7">Glycine betaine-binding protein</fullName>
    </submittedName>
</protein>
<evidence type="ECO:0000259" key="6">
    <source>
        <dbReference type="Pfam" id="PF04069"/>
    </source>
</evidence>
<keyword evidence="5" id="KW-0732">Signal</keyword>
<keyword evidence="8" id="KW-1185">Reference proteome</keyword>
<dbReference type="SUPFAM" id="SSF53850">
    <property type="entry name" value="Periplasmic binding protein-like II"/>
    <property type="match status" value="2"/>
</dbReference>
<organism evidence="7 8">
    <name type="scientific">Lacticaseibacillus pantheris DSM 15945 = JCM 12539 = NBRC 106106</name>
    <dbReference type="NCBI Taxonomy" id="1423783"/>
    <lineage>
        <taxon>Bacteria</taxon>
        <taxon>Bacillati</taxon>
        <taxon>Bacillota</taxon>
        <taxon>Bacilli</taxon>
        <taxon>Lactobacillales</taxon>
        <taxon>Lactobacillaceae</taxon>
        <taxon>Lacticaseibacillus</taxon>
    </lineage>
</organism>
<dbReference type="EMBL" id="AZFJ01000036">
    <property type="protein sequence ID" value="KRL86919.1"/>
    <property type="molecule type" value="Genomic_DNA"/>
</dbReference>
<reference evidence="7 8" key="1">
    <citation type="journal article" date="2015" name="Genome Announc.">
        <title>Expanding the biotechnology potential of lactobacilli through comparative genomics of 213 strains and associated genera.</title>
        <authorList>
            <person name="Sun Z."/>
            <person name="Harris H.M."/>
            <person name="McCann A."/>
            <person name="Guo C."/>
            <person name="Argimon S."/>
            <person name="Zhang W."/>
            <person name="Yang X."/>
            <person name="Jeffery I.B."/>
            <person name="Cooney J.C."/>
            <person name="Kagawa T.F."/>
            <person name="Liu W."/>
            <person name="Song Y."/>
            <person name="Salvetti E."/>
            <person name="Wrobel A."/>
            <person name="Rasinkangas P."/>
            <person name="Parkhill J."/>
            <person name="Rea M.C."/>
            <person name="O'Sullivan O."/>
            <person name="Ritari J."/>
            <person name="Douillard F.P."/>
            <person name="Paul Ross R."/>
            <person name="Yang R."/>
            <person name="Briner A.E."/>
            <person name="Felis G.E."/>
            <person name="de Vos W.M."/>
            <person name="Barrangou R."/>
            <person name="Klaenhammer T.R."/>
            <person name="Caufield P.W."/>
            <person name="Cui Y."/>
            <person name="Zhang H."/>
            <person name="O'Toole P.W."/>
        </authorList>
    </citation>
    <scope>NUCLEOTIDE SEQUENCE [LARGE SCALE GENOMIC DNA]</scope>
    <source>
        <strain evidence="7 8">DSM 15945</strain>
    </source>
</reference>
<gene>
    <name evidence="7" type="ORF">FC50_GL000111</name>
</gene>
<feature type="domain" description="ABC-type glycine betaine transport system substrate-binding" evidence="6">
    <location>
        <begin position="29"/>
        <end position="179"/>
    </location>
</feature>
<feature type="domain" description="ABC-type glycine betaine transport system substrate-binding" evidence="6">
    <location>
        <begin position="199"/>
        <end position="301"/>
    </location>
</feature>
<dbReference type="Pfam" id="PF04069">
    <property type="entry name" value="OpuAC"/>
    <property type="match status" value="2"/>
</dbReference>
<dbReference type="STRING" id="1423783.FC50_GL000111"/>
<feature type="signal peptide" evidence="5">
    <location>
        <begin position="1"/>
        <end position="24"/>
    </location>
</feature>
<evidence type="ECO:0000256" key="4">
    <source>
        <dbReference type="ARBA" id="ARBA00023136"/>
    </source>
</evidence>
<evidence type="ECO:0000313" key="8">
    <source>
        <dbReference type="Proteomes" id="UP000051922"/>
    </source>
</evidence>
<proteinExistence type="predicted"/>
<dbReference type="Gene3D" id="3.10.105.10">
    <property type="entry name" value="Dipeptide-binding Protein, Domain 3"/>
    <property type="match status" value="1"/>
</dbReference>
<comment type="subcellular location">
    <subcellularLocation>
        <location evidence="1">Cell membrane</location>
    </subcellularLocation>
</comment>
<evidence type="ECO:0000256" key="5">
    <source>
        <dbReference type="SAM" id="SignalP"/>
    </source>
</evidence>
<keyword evidence="2" id="KW-0813">Transport</keyword>
<accession>A0A0R1U0Q4</accession>